<reference evidence="2 3" key="1">
    <citation type="submission" date="2018-06" db="EMBL/GenBank/DDBJ databases">
        <authorList>
            <consortium name="Pathogen Informatics"/>
            <person name="Doyle S."/>
        </authorList>
    </citation>
    <scope>NUCLEOTIDE SEQUENCE [LARGE SCALE GENOMIC DNA]</scope>
    <source>
        <strain evidence="2 3">NCTC11938</strain>
    </source>
</reference>
<name>A0A379GB85_PROMI</name>
<accession>A0A379GB85</accession>
<dbReference type="GO" id="GO:0006260">
    <property type="term" value="P:DNA replication"/>
    <property type="evidence" value="ECO:0007669"/>
    <property type="project" value="InterPro"/>
</dbReference>
<dbReference type="PANTHER" id="PTHR32294">
    <property type="entry name" value="DNA POLYMERASE III SUBUNIT ALPHA"/>
    <property type="match status" value="1"/>
</dbReference>
<dbReference type="PANTHER" id="PTHR32294:SF0">
    <property type="entry name" value="DNA POLYMERASE III SUBUNIT ALPHA"/>
    <property type="match status" value="1"/>
</dbReference>
<feature type="domain" description="DNA polymerase helix-hairpin-helix motif" evidence="1">
    <location>
        <begin position="2"/>
        <end position="67"/>
    </location>
</feature>
<keyword evidence="2" id="KW-0808">Transferase</keyword>
<protein>
    <submittedName>
        <fullName evidence="2">DNA polymerase III subunit alpha</fullName>
        <ecNumber evidence="2">2.7.7.7</ecNumber>
    </submittedName>
</protein>
<dbReference type="Pfam" id="PF14579">
    <property type="entry name" value="HHH_6"/>
    <property type="match status" value="1"/>
</dbReference>
<dbReference type="GO" id="GO:0008408">
    <property type="term" value="F:3'-5' exonuclease activity"/>
    <property type="evidence" value="ECO:0007669"/>
    <property type="project" value="InterPro"/>
</dbReference>
<dbReference type="EMBL" id="UGTS01000005">
    <property type="protein sequence ID" value="SUC38171.1"/>
    <property type="molecule type" value="Genomic_DNA"/>
</dbReference>
<dbReference type="Proteomes" id="UP000254191">
    <property type="component" value="Unassembled WGS sequence"/>
</dbReference>
<dbReference type="EC" id="2.7.7.7" evidence="2"/>
<dbReference type="GO" id="GO:0003887">
    <property type="term" value="F:DNA-directed DNA polymerase activity"/>
    <property type="evidence" value="ECO:0007669"/>
    <property type="project" value="UniProtKB-EC"/>
</dbReference>
<keyword evidence="2" id="KW-0548">Nucleotidyltransferase</keyword>
<evidence type="ECO:0000313" key="3">
    <source>
        <dbReference type="Proteomes" id="UP000254191"/>
    </source>
</evidence>
<gene>
    <name evidence="2" type="primary">dnaE_2</name>
    <name evidence="2" type="ORF">NCTC11938_02430</name>
</gene>
<evidence type="ECO:0000313" key="2">
    <source>
        <dbReference type="EMBL" id="SUC38171.1"/>
    </source>
</evidence>
<evidence type="ECO:0000259" key="1">
    <source>
        <dbReference type="Pfam" id="PF14579"/>
    </source>
</evidence>
<dbReference type="InterPro" id="IPR029460">
    <property type="entry name" value="DNAPol_HHH"/>
</dbReference>
<sequence>MYGIGAIKGVGEGPIEQLSKRVNKVVILKIFLISVREQKPKKLNRRVMEKLIMSGAFDKLGPHRAALMSSLEDALKAADQHAKAEAIGQSDMFGVLAEAPEQVERSYANVPKWPDQVVLEGERETLGLYLTGHPITRYLKEIERYAAGTRLKDLVPTPEVRW</sequence>
<organism evidence="2 3">
    <name type="scientific">Proteus mirabilis</name>
    <dbReference type="NCBI Taxonomy" id="584"/>
    <lineage>
        <taxon>Bacteria</taxon>
        <taxon>Pseudomonadati</taxon>
        <taxon>Pseudomonadota</taxon>
        <taxon>Gammaproteobacteria</taxon>
        <taxon>Enterobacterales</taxon>
        <taxon>Morganellaceae</taxon>
        <taxon>Proteus</taxon>
    </lineage>
</organism>
<dbReference type="AlphaFoldDB" id="A0A379GB85"/>
<proteinExistence type="predicted"/>
<dbReference type="InterPro" id="IPR004805">
    <property type="entry name" value="DnaE2/DnaE/PolC"/>
</dbReference>